<reference evidence="1" key="2">
    <citation type="submission" date="2025-08" db="UniProtKB">
        <authorList>
            <consortium name="Ensembl"/>
        </authorList>
    </citation>
    <scope>IDENTIFICATION</scope>
</reference>
<keyword evidence="2" id="KW-1185">Reference proteome</keyword>
<organism evidence="1 2">
    <name type="scientific">Corvus moneduloides</name>
    <name type="common">New Caledonian crow</name>
    <dbReference type="NCBI Taxonomy" id="1196302"/>
    <lineage>
        <taxon>Eukaryota</taxon>
        <taxon>Metazoa</taxon>
        <taxon>Chordata</taxon>
        <taxon>Craniata</taxon>
        <taxon>Vertebrata</taxon>
        <taxon>Euteleostomi</taxon>
        <taxon>Archelosauria</taxon>
        <taxon>Archosauria</taxon>
        <taxon>Dinosauria</taxon>
        <taxon>Saurischia</taxon>
        <taxon>Theropoda</taxon>
        <taxon>Coelurosauria</taxon>
        <taxon>Aves</taxon>
        <taxon>Neognathae</taxon>
        <taxon>Neoaves</taxon>
        <taxon>Telluraves</taxon>
        <taxon>Australaves</taxon>
        <taxon>Passeriformes</taxon>
        <taxon>Corvoidea</taxon>
        <taxon>Corvidae</taxon>
        <taxon>Corvus</taxon>
    </lineage>
</organism>
<protein>
    <submittedName>
        <fullName evidence="1">Uncharacterized protein</fullName>
    </submittedName>
</protein>
<evidence type="ECO:0000313" key="1">
    <source>
        <dbReference type="Ensembl" id="ENSCMUP00000008393.1"/>
    </source>
</evidence>
<reference evidence="2" key="1">
    <citation type="submission" date="2019-10" db="EMBL/GenBank/DDBJ databases">
        <title>Corvus moneduloides (New Caledonian crow) genome, bCorMon1, primary haplotype.</title>
        <authorList>
            <person name="Rutz C."/>
            <person name="Fungtammasan C."/>
            <person name="Mountcastle J."/>
            <person name="Formenti G."/>
            <person name="Chow W."/>
            <person name="Howe K."/>
            <person name="Steele M.P."/>
            <person name="Fernandes J."/>
            <person name="Gilbert M.T.P."/>
            <person name="Fedrigo O."/>
            <person name="Jarvis E.D."/>
            <person name="Gemmell N."/>
        </authorList>
    </citation>
    <scope>NUCLEOTIDE SEQUENCE [LARGE SCALE GENOMIC DNA]</scope>
</reference>
<reference evidence="1" key="3">
    <citation type="submission" date="2025-09" db="UniProtKB">
        <authorList>
            <consortium name="Ensembl"/>
        </authorList>
    </citation>
    <scope>IDENTIFICATION</scope>
</reference>
<evidence type="ECO:0000313" key="2">
    <source>
        <dbReference type="Proteomes" id="UP000694553"/>
    </source>
</evidence>
<dbReference type="Ensembl" id="ENSCMUT00000009031.2">
    <property type="protein sequence ID" value="ENSCMUP00000008393.1"/>
    <property type="gene ID" value="ENSCMUG00000005425.2"/>
</dbReference>
<proteinExistence type="predicted"/>
<accession>A0A8C3DQN0</accession>
<dbReference type="AlphaFoldDB" id="A0A8C3DQN0"/>
<sequence length="115" mass="12155">PLVLFWFLVGTVCCLISPLWRPGWSCGLPGKSPGLAFQIRCKAGDNPPQAFGRALGALVTILRGDAITHVVCLSPVHPSAPPPTPSSQTNSQIACFSLRCLEPLTGCCSPVLFLI</sequence>
<dbReference type="Proteomes" id="UP000694553">
    <property type="component" value="Unassembled WGS sequence"/>
</dbReference>
<name>A0A8C3DQN0_CORMO</name>